<gene>
    <name evidence="2" type="ORF">PAECIP111893_04136</name>
</gene>
<evidence type="ECO:0000313" key="2">
    <source>
        <dbReference type="EMBL" id="CAH1216487.1"/>
    </source>
</evidence>
<feature type="signal peptide" evidence="1">
    <location>
        <begin position="1"/>
        <end position="26"/>
    </location>
</feature>
<protein>
    <submittedName>
        <fullName evidence="2">Uncharacterized protein</fullName>
    </submittedName>
</protein>
<keyword evidence="1" id="KW-0732">Signal</keyword>
<dbReference type="EMBL" id="CAKMMF010000026">
    <property type="protein sequence ID" value="CAH1216487.1"/>
    <property type="molecule type" value="Genomic_DNA"/>
</dbReference>
<comment type="caution">
    <text evidence="2">The sequence shown here is derived from an EMBL/GenBank/DDBJ whole genome shotgun (WGS) entry which is preliminary data.</text>
</comment>
<evidence type="ECO:0000256" key="1">
    <source>
        <dbReference type="SAM" id="SignalP"/>
    </source>
</evidence>
<organism evidence="2 3">
    <name type="scientific">Paenibacillus plantiphilus</name>
    <dbReference type="NCBI Taxonomy" id="2905650"/>
    <lineage>
        <taxon>Bacteria</taxon>
        <taxon>Bacillati</taxon>
        <taxon>Bacillota</taxon>
        <taxon>Bacilli</taxon>
        <taxon>Bacillales</taxon>
        <taxon>Paenibacillaceae</taxon>
        <taxon>Paenibacillus</taxon>
    </lineage>
</organism>
<proteinExistence type="predicted"/>
<reference evidence="2" key="1">
    <citation type="submission" date="2022-01" db="EMBL/GenBank/DDBJ databases">
        <authorList>
            <person name="Criscuolo A."/>
        </authorList>
    </citation>
    <scope>NUCLEOTIDE SEQUENCE</scope>
    <source>
        <strain evidence="2">CIP111893</strain>
    </source>
</reference>
<evidence type="ECO:0000313" key="3">
    <source>
        <dbReference type="Proteomes" id="UP000838686"/>
    </source>
</evidence>
<accession>A0ABM9CK73</accession>
<sequence>MGVEQQLKKLFIFLLATILLVTPAFAAETAGSGLVTVSEMTSKTDKSGQHIVTAKIYNGTGESTRAGFAAYGMDESGKILEINSNDKFMSKGASETFTIILKNKAIKSVDGLAIDGSSRNGVQLLNYGSYVTGAGDTIVTGVVLNGTHDAGRIGFAAYGLDDKGNIVEVNSQDKFVSKGESRTFTLSLKSKATKRVEGLAIDGISLNGVELLKHGSYTTGAGSTIVTGVVLNGTNEAKRIGFAAYGLDDKGQVVETLSADKFVSKGESATFTVTLKSKANKKVEGLAIDGGSQDGVQLLKYGSYQTGTGETIVTGVVLNGTDEAIRIGFAAYGQDGQGKLIEANSADRFVSKGESQTFTVILKSKLSKKIAGLAIDGGSRDGVQLIKYGSYVNAAGETVVTGVVLNGTNEATRVGFAAYGKDTKGKVVEASSADRFVSKGESRTFTVILKGITNKKIEAIVMDGSSLTGVQLLKHGSYTNGAGETVVTGVIFNGTNEAKSVVFKASGHNAKGKAVETKSASKFVSKGESAAFTITLKDKTITKVTASGN</sequence>
<dbReference type="Proteomes" id="UP000838686">
    <property type="component" value="Unassembled WGS sequence"/>
</dbReference>
<keyword evidence="3" id="KW-1185">Reference proteome</keyword>
<feature type="chain" id="PRO_5045589455" evidence="1">
    <location>
        <begin position="27"/>
        <end position="549"/>
    </location>
</feature>
<name>A0ABM9CK73_9BACL</name>